<dbReference type="AlphaFoldDB" id="A0A8H6RS70"/>
<sequence>MGFTLALPTSVTYGYPTCSPTVTPLTFTCPNCFFGATAATLHSFPYTPVATITEHVFPFVKTYPNGTICTEFSTSTEFPVVTDPHLLNGPTFSDENQMTWATLNYSMAYPSTYVQYLGFEKDVFNADPTTVDDQSICSGEKTPTALFDNPTPAASYIYPLTVPPSTTTSDNTLYFSVPVPTNVLDYIESLASASNIAPYTNIKQCAVLRTSYVNFNGPIDAPTLTLCDTTYSTLTLTSSSTSSSASYGGEPAYPTYAPNPSTSISTIVHCSFGQATTVAIKAGVTPGIAGAEWQRPYTTFQKDYFIDQYPYSELKHNVAQF</sequence>
<name>A0A8H6RS70_9PEZI</name>
<dbReference type="OrthoDB" id="3941385at2759"/>
<comment type="caution">
    <text evidence="1">The sequence shown here is derived from an EMBL/GenBank/DDBJ whole genome shotgun (WGS) entry which is preliminary data.</text>
</comment>
<dbReference type="Proteomes" id="UP000660729">
    <property type="component" value="Unassembled WGS sequence"/>
</dbReference>
<gene>
    <name evidence="1" type="ORF">HII31_01271</name>
</gene>
<dbReference type="EMBL" id="JABCIY010000015">
    <property type="protein sequence ID" value="KAF7197461.1"/>
    <property type="molecule type" value="Genomic_DNA"/>
</dbReference>
<accession>A0A8H6RS70</accession>
<reference evidence="1" key="1">
    <citation type="submission" date="2020-04" db="EMBL/GenBank/DDBJ databases">
        <title>Draft genome resource of the tomato pathogen Pseudocercospora fuligena.</title>
        <authorList>
            <person name="Zaccaron A."/>
        </authorList>
    </citation>
    <scope>NUCLEOTIDE SEQUENCE</scope>
    <source>
        <strain evidence="1">PF001</strain>
    </source>
</reference>
<proteinExistence type="predicted"/>
<evidence type="ECO:0000313" key="1">
    <source>
        <dbReference type="EMBL" id="KAF7197461.1"/>
    </source>
</evidence>
<evidence type="ECO:0000313" key="2">
    <source>
        <dbReference type="Proteomes" id="UP000660729"/>
    </source>
</evidence>
<keyword evidence="2" id="KW-1185">Reference proteome</keyword>
<organism evidence="1 2">
    <name type="scientific">Pseudocercospora fuligena</name>
    <dbReference type="NCBI Taxonomy" id="685502"/>
    <lineage>
        <taxon>Eukaryota</taxon>
        <taxon>Fungi</taxon>
        <taxon>Dikarya</taxon>
        <taxon>Ascomycota</taxon>
        <taxon>Pezizomycotina</taxon>
        <taxon>Dothideomycetes</taxon>
        <taxon>Dothideomycetidae</taxon>
        <taxon>Mycosphaerellales</taxon>
        <taxon>Mycosphaerellaceae</taxon>
        <taxon>Pseudocercospora</taxon>
    </lineage>
</organism>
<protein>
    <submittedName>
        <fullName evidence="1">Uncharacterized protein</fullName>
    </submittedName>
</protein>